<dbReference type="AlphaFoldDB" id="A0A195EDV7"/>
<evidence type="ECO:0000313" key="1">
    <source>
        <dbReference type="EMBL" id="KYN22987.1"/>
    </source>
</evidence>
<name>A0A195EDV7_9HYME</name>
<reference evidence="1 2" key="1">
    <citation type="submission" date="2015-09" db="EMBL/GenBank/DDBJ databases">
        <title>Trachymyrmex cornetzi WGS genome.</title>
        <authorList>
            <person name="Nygaard S."/>
            <person name="Hu H."/>
            <person name="Boomsma J."/>
            <person name="Zhang G."/>
        </authorList>
    </citation>
    <scope>NUCLEOTIDE SEQUENCE [LARGE SCALE GENOMIC DNA]</scope>
    <source>
        <strain evidence="1">Tcor2-1</strain>
        <tissue evidence="1">Whole body</tissue>
    </source>
</reference>
<protein>
    <submittedName>
        <fullName evidence="1">Uncharacterized protein</fullName>
    </submittedName>
</protein>
<evidence type="ECO:0000313" key="2">
    <source>
        <dbReference type="Proteomes" id="UP000078492"/>
    </source>
</evidence>
<proteinExistence type="predicted"/>
<keyword evidence="2" id="KW-1185">Reference proteome</keyword>
<organism evidence="1 2">
    <name type="scientific">Trachymyrmex cornetzi</name>
    <dbReference type="NCBI Taxonomy" id="471704"/>
    <lineage>
        <taxon>Eukaryota</taxon>
        <taxon>Metazoa</taxon>
        <taxon>Ecdysozoa</taxon>
        <taxon>Arthropoda</taxon>
        <taxon>Hexapoda</taxon>
        <taxon>Insecta</taxon>
        <taxon>Pterygota</taxon>
        <taxon>Neoptera</taxon>
        <taxon>Endopterygota</taxon>
        <taxon>Hymenoptera</taxon>
        <taxon>Apocrita</taxon>
        <taxon>Aculeata</taxon>
        <taxon>Formicoidea</taxon>
        <taxon>Formicidae</taxon>
        <taxon>Myrmicinae</taxon>
        <taxon>Trachymyrmex</taxon>
    </lineage>
</organism>
<gene>
    <name evidence="1" type="ORF">ALC57_04770</name>
</gene>
<sequence>MGCYKRVSVVSSSDGDAVVGVQGDPPLACRCWISQSRHHSLIPDDHAQDDPRNDRRKSRYLARERRVAERVNNPLLYYPCGFLKIAVNTFYKIAPHLGTVDNQIRFVVC</sequence>
<accession>A0A195EDV7</accession>
<dbReference type="EMBL" id="KQ979074">
    <property type="protein sequence ID" value="KYN22987.1"/>
    <property type="molecule type" value="Genomic_DNA"/>
</dbReference>
<dbReference type="Proteomes" id="UP000078492">
    <property type="component" value="Unassembled WGS sequence"/>
</dbReference>